<evidence type="ECO:0008006" key="3">
    <source>
        <dbReference type="Google" id="ProtNLM"/>
    </source>
</evidence>
<reference evidence="2" key="1">
    <citation type="submission" date="2016-10" db="EMBL/GenBank/DDBJ databases">
        <authorList>
            <person name="Varghese N."/>
            <person name="Submissions S."/>
        </authorList>
    </citation>
    <scope>NUCLEOTIDE SEQUENCE [LARGE SCALE GENOMIC DNA]</scope>
    <source>
        <strain evidence="2">CGMCC 1.8704</strain>
    </source>
</reference>
<dbReference type="OrthoDB" id="6336595at2"/>
<dbReference type="STRING" id="604089.SAMN04487942_0109"/>
<name>A0A1H8RMM5_9FLAO</name>
<dbReference type="PROSITE" id="PS51257">
    <property type="entry name" value="PROKAR_LIPOPROTEIN"/>
    <property type="match status" value="1"/>
</dbReference>
<evidence type="ECO:0000313" key="1">
    <source>
        <dbReference type="EMBL" id="SEO67616.1"/>
    </source>
</evidence>
<dbReference type="RefSeq" id="WP_091174283.1">
    <property type="nucleotide sequence ID" value="NZ_CBCSFM010000014.1"/>
</dbReference>
<organism evidence="1 2">
    <name type="scientific">Flavobacterium sinopsychrotolerans</name>
    <dbReference type="NCBI Taxonomy" id="604089"/>
    <lineage>
        <taxon>Bacteria</taxon>
        <taxon>Pseudomonadati</taxon>
        <taxon>Bacteroidota</taxon>
        <taxon>Flavobacteriia</taxon>
        <taxon>Flavobacteriales</taxon>
        <taxon>Flavobacteriaceae</taxon>
        <taxon>Flavobacterium</taxon>
    </lineage>
</organism>
<sequence>MRLEIHHWTPHHNMLIFSCFYFSEEYNVEFNIQISPKVSWNGAILYFNSETFYFDYSDDVLFLDDPKKYDYYLKRSLRFIDEKYNIYPLNFQVNYSYKSLVLLTKFTIKDLVNKANRIEIIRALDYFNTFTNSSHNAMDIRKLPREIKDNGGKIIFYTRLWNPDNHIDPDEKECRRLQNEFRIASCRIVKENFDNAKVGLFPDRLSAKLAPDLLIDKKSTSTNRYFNFLKKCDIGIADDGLKDTPGWKIGEYLLFGKAVITTPLKISLNNFNENENFLKLTSRSSYEELPSKIEELLMNKKYLEIGSNNLNWSRDYLHPANYIKRILSIVDSNVIS</sequence>
<evidence type="ECO:0000313" key="2">
    <source>
        <dbReference type="Proteomes" id="UP000198657"/>
    </source>
</evidence>
<accession>A0A1H8RMM5</accession>
<dbReference type="AlphaFoldDB" id="A0A1H8RMM5"/>
<proteinExistence type="predicted"/>
<dbReference type="EMBL" id="FODN01000012">
    <property type="protein sequence ID" value="SEO67616.1"/>
    <property type="molecule type" value="Genomic_DNA"/>
</dbReference>
<keyword evidence="2" id="KW-1185">Reference proteome</keyword>
<dbReference type="Proteomes" id="UP000198657">
    <property type="component" value="Unassembled WGS sequence"/>
</dbReference>
<gene>
    <name evidence="1" type="ORF">SAMN04487942_0109</name>
</gene>
<protein>
    <recommendedName>
        <fullName evidence="3">Glycosyltransferase family 1 protein</fullName>
    </recommendedName>
</protein>